<proteinExistence type="predicted"/>
<sequence length="134" mass="15521">MKDPIYVIEEVKKALSELIINEDIKYLKDISPSDLFRLYSADLCTILLNYFPGATVMMNKNFRECALMIQGVIYNSKGTCDPRYYFAAGSEEINFIKMSFPKLSADVFDKLNNYLFSEEKTLSYHLRKSINKLT</sequence>
<gene>
    <name evidence="1" type="ORF">IAB68_04080</name>
</gene>
<reference evidence="1" key="2">
    <citation type="journal article" date="2021" name="PeerJ">
        <title>Extensive microbial diversity within the chicken gut microbiome revealed by metagenomics and culture.</title>
        <authorList>
            <person name="Gilroy R."/>
            <person name="Ravi A."/>
            <person name="Getino M."/>
            <person name="Pursley I."/>
            <person name="Horton D.L."/>
            <person name="Alikhan N.F."/>
            <person name="Baker D."/>
            <person name="Gharbi K."/>
            <person name="Hall N."/>
            <person name="Watson M."/>
            <person name="Adriaenssens E.M."/>
            <person name="Foster-Nyarko E."/>
            <person name="Jarju S."/>
            <person name="Secka A."/>
            <person name="Antonio M."/>
            <person name="Oren A."/>
            <person name="Chaudhuri R.R."/>
            <person name="La Ragione R."/>
            <person name="Hildebrand F."/>
            <person name="Pallen M.J."/>
        </authorList>
    </citation>
    <scope>NUCLEOTIDE SEQUENCE</scope>
    <source>
        <strain evidence="1">CHK193-30670</strain>
    </source>
</reference>
<dbReference type="EMBL" id="DVMT01000041">
    <property type="protein sequence ID" value="HIU40458.1"/>
    <property type="molecule type" value="Genomic_DNA"/>
</dbReference>
<reference evidence="1" key="1">
    <citation type="submission" date="2020-10" db="EMBL/GenBank/DDBJ databases">
        <authorList>
            <person name="Gilroy R."/>
        </authorList>
    </citation>
    <scope>NUCLEOTIDE SEQUENCE</scope>
    <source>
        <strain evidence="1">CHK193-30670</strain>
    </source>
</reference>
<evidence type="ECO:0000313" key="2">
    <source>
        <dbReference type="Proteomes" id="UP000824074"/>
    </source>
</evidence>
<accession>A0A9D1INN7</accession>
<dbReference type="AlphaFoldDB" id="A0A9D1INN7"/>
<dbReference type="Proteomes" id="UP000824074">
    <property type="component" value="Unassembled WGS sequence"/>
</dbReference>
<organism evidence="1 2">
    <name type="scientific">Candidatus Aphodocola excrementigallinarum</name>
    <dbReference type="NCBI Taxonomy" id="2840670"/>
    <lineage>
        <taxon>Bacteria</taxon>
        <taxon>Bacillati</taxon>
        <taxon>Bacillota</taxon>
        <taxon>Bacilli</taxon>
        <taxon>Candidatus Aphodocola</taxon>
    </lineage>
</organism>
<name>A0A9D1INN7_9FIRM</name>
<protein>
    <submittedName>
        <fullName evidence="1">Uncharacterized protein</fullName>
    </submittedName>
</protein>
<evidence type="ECO:0000313" key="1">
    <source>
        <dbReference type="EMBL" id="HIU40458.1"/>
    </source>
</evidence>
<comment type="caution">
    <text evidence="1">The sequence shown here is derived from an EMBL/GenBank/DDBJ whole genome shotgun (WGS) entry which is preliminary data.</text>
</comment>